<sequence length="214" mass="23752">MIADIFTKSLPKIKHKKFVDMIGLLLDYSISDFMLTNTTATASLHSLYHSSDYFSSLKQSELPQIVAQAMDVNNSTVSGNILAVVDLMAQGGFEKESQEAEIEVLFHGDLGTSEQAQAVQQCRAIKETPQDHFQHVVFIPGLFNLKIACADTLWLMDTQVYATASIVEGLMPWNGIQLTPPLKNLQRVNQCLNSLKPWPHTSQNNILPMATSET</sequence>
<dbReference type="AlphaFoldDB" id="F8PHP5"/>
<reference evidence="3" key="1">
    <citation type="journal article" date="2011" name="Science">
        <title>The plant cell wall-decomposing machinery underlies the functional diversity of forest fungi.</title>
        <authorList>
            <person name="Eastwood D.C."/>
            <person name="Floudas D."/>
            <person name="Binder M."/>
            <person name="Majcherczyk A."/>
            <person name="Schneider P."/>
            <person name="Aerts A."/>
            <person name="Asiegbu F.O."/>
            <person name="Baker S.E."/>
            <person name="Barry K."/>
            <person name="Bendiksby M."/>
            <person name="Blumentritt M."/>
            <person name="Coutinho P.M."/>
            <person name="Cullen D."/>
            <person name="de Vries R.P."/>
            <person name="Gathman A."/>
            <person name="Goodell B."/>
            <person name="Henrissat B."/>
            <person name="Ihrmark K."/>
            <person name="Kauserud H."/>
            <person name="Kohler A."/>
            <person name="LaButti K."/>
            <person name="Lapidus A."/>
            <person name="Lavin J.L."/>
            <person name="Lee Y.-H."/>
            <person name="Lindquist E."/>
            <person name="Lilly W."/>
            <person name="Lucas S."/>
            <person name="Morin E."/>
            <person name="Murat C."/>
            <person name="Oguiza J.A."/>
            <person name="Park J."/>
            <person name="Pisabarro A.G."/>
            <person name="Riley R."/>
            <person name="Rosling A."/>
            <person name="Salamov A."/>
            <person name="Schmidt O."/>
            <person name="Schmutz J."/>
            <person name="Skrede I."/>
            <person name="Stenlid J."/>
            <person name="Wiebenga A."/>
            <person name="Xie X."/>
            <person name="Kuees U."/>
            <person name="Hibbett D.S."/>
            <person name="Hoffmeister D."/>
            <person name="Hoegberg N."/>
            <person name="Martin F."/>
            <person name="Grigoriev I.V."/>
            <person name="Watkinson S.C."/>
        </authorList>
    </citation>
    <scope>NUCLEOTIDE SEQUENCE [LARGE SCALE GENOMIC DNA]</scope>
    <source>
        <strain evidence="3">strain S7.3</strain>
    </source>
</reference>
<proteinExistence type="predicted"/>
<dbReference type="Proteomes" id="UP000008063">
    <property type="component" value="Unassembled WGS sequence"/>
</dbReference>
<accession>F8PHP5</accession>
<name>F8PHP5_SERL3</name>
<dbReference type="InterPro" id="IPR046496">
    <property type="entry name" value="DUF6589"/>
</dbReference>
<organism evidence="3">
    <name type="scientific">Serpula lacrymans var. lacrymans (strain S7.3)</name>
    <name type="common">Dry rot fungus</name>
    <dbReference type="NCBI Taxonomy" id="936435"/>
    <lineage>
        <taxon>Eukaryota</taxon>
        <taxon>Fungi</taxon>
        <taxon>Dikarya</taxon>
        <taxon>Basidiomycota</taxon>
        <taxon>Agaricomycotina</taxon>
        <taxon>Agaricomycetes</taxon>
        <taxon>Agaricomycetidae</taxon>
        <taxon>Boletales</taxon>
        <taxon>Coniophorineae</taxon>
        <taxon>Serpulaceae</taxon>
        <taxon>Serpula</taxon>
    </lineage>
</organism>
<gene>
    <name evidence="2" type="ORF">SERLA73DRAFT_149320</name>
</gene>
<evidence type="ECO:0000259" key="1">
    <source>
        <dbReference type="Pfam" id="PF20231"/>
    </source>
</evidence>
<protein>
    <recommendedName>
        <fullName evidence="1">DUF6589 domain-containing protein</fullName>
    </recommendedName>
</protein>
<dbReference type="STRING" id="936435.F8PHP5"/>
<dbReference type="EMBL" id="GL945474">
    <property type="protein sequence ID" value="EGO05042.1"/>
    <property type="molecule type" value="Genomic_DNA"/>
</dbReference>
<evidence type="ECO:0000313" key="3">
    <source>
        <dbReference type="Proteomes" id="UP000008063"/>
    </source>
</evidence>
<dbReference type="Pfam" id="PF20231">
    <property type="entry name" value="DUF6589"/>
    <property type="match status" value="1"/>
</dbReference>
<dbReference type="InParanoid" id="F8PHP5"/>
<evidence type="ECO:0000313" key="2">
    <source>
        <dbReference type="EMBL" id="EGO05042.1"/>
    </source>
</evidence>
<dbReference type="HOGENOM" id="CLU_1289628_0_0_1"/>
<keyword evidence="3" id="KW-1185">Reference proteome</keyword>
<feature type="domain" description="DUF6589" evidence="1">
    <location>
        <begin position="58"/>
        <end position="154"/>
    </location>
</feature>